<comment type="caution">
    <text evidence="1">The sequence shown here is derived from an EMBL/GenBank/DDBJ whole genome shotgun (WGS) entry which is preliminary data.</text>
</comment>
<evidence type="ECO:0000313" key="2">
    <source>
        <dbReference type="Proteomes" id="UP000299102"/>
    </source>
</evidence>
<reference evidence="1 2" key="1">
    <citation type="journal article" date="2019" name="Commun. Biol.">
        <title>The bagworm genome reveals a unique fibroin gene that provides high tensile strength.</title>
        <authorList>
            <person name="Kono N."/>
            <person name="Nakamura H."/>
            <person name="Ohtoshi R."/>
            <person name="Tomita M."/>
            <person name="Numata K."/>
            <person name="Arakawa K."/>
        </authorList>
    </citation>
    <scope>NUCLEOTIDE SEQUENCE [LARGE SCALE GENOMIC DNA]</scope>
</reference>
<gene>
    <name evidence="1" type="ORF">EVAR_99783_1</name>
</gene>
<accession>A0A4C2AA30</accession>
<organism evidence="1 2">
    <name type="scientific">Eumeta variegata</name>
    <name type="common">Bagworm moth</name>
    <name type="synonym">Eumeta japonica</name>
    <dbReference type="NCBI Taxonomy" id="151549"/>
    <lineage>
        <taxon>Eukaryota</taxon>
        <taxon>Metazoa</taxon>
        <taxon>Ecdysozoa</taxon>
        <taxon>Arthropoda</taxon>
        <taxon>Hexapoda</taxon>
        <taxon>Insecta</taxon>
        <taxon>Pterygota</taxon>
        <taxon>Neoptera</taxon>
        <taxon>Endopterygota</taxon>
        <taxon>Lepidoptera</taxon>
        <taxon>Glossata</taxon>
        <taxon>Ditrysia</taxon>
        <taxon>Tineoidea</taxon>
        <taxon>Psychidae</taxon>
        <taxon>Oiketicinae</taxon>
        <taxon>Eumeta</taxon>
    </lineage>
</organism>
<name>A0A4C2AA30_EUMVA</name>
<protein>
    <submittedName>
        <fullName evidence="1">Uncharacterized protein</fullName>
    </submittedName>
</protein>
<dbReference type="Proteomes" id="UP000299102">
    <property type="component" value="Unassembled WGS sequence"/>
</dbReference>
<dbReference type="AlphaFoldDB" id="A0A4C2AA30"/>
<dbReference type="EMBL" id="BGZK01002728">
    <property type="protein sequence ID" value="GBP96064.1"/>
    <property type="molecule type" value="Genomic_DNA"/>
</dbReference>
<proteinExistence type="predicted"/>
<sequence>MVKLIAILVERSQYLIHSATICVTSLFTSVPVRGQPQSPVFVNPGPVKPTYVVSESSGGILPLTHLHLPNPPPVDILLYVDARNTPVIPLGLRVSMDVGDHLLCDESPARLPSNIL</sequence>
<keyword evidence="2" id="KW-1185">Reference proteome</keyword>
<evidence type="ECO:0000313" key="1">
    <source>
        <dbReference type="EMBL" id="GBP96064.1"/>
    </source>
</evidence>